<dbReference type="RefSeq" id="WP_110143154.1">
    <property type="nucleotide sequence ID" value="NZ_QHJG01000021.1"/>
</dbReference>
<evidence type="ECO:0000259" key="1">
    <source>
        <dbReference type="PROSITE" id="PS51819"/>
    </source>
</evidence>
<reference evidence="3 5" key="2">
    <citation type="submission" date="2018-12" db="EMBL/GenBank/DDBJ databases">
        <title>Legionella sp,whole genome shotgun sequence.</title>
        <authorList>
            <person name="Wu H."/>
        </authorList>
    </citation>
    <scope>NUCLEOTIDE SEQUENCE [LARGE SCALE GENOMIC DNA]</scope>
    <source>
        <strain evidence="5">km489</strain>
        <strain evidence="3">Km489</strain>
    </source>
</reference>
<dbReference type="InterPro" id="IPR029068">
    <property type="entry name" value="Glyas_Bleomycin-R_OHBP_Dase"/>
</dbReference>
<dbReference type="PROSITE" id="PS51819">
    <property type="entry name" value="VOC"/>
    <property type="match status" value="1"/>
</dbReference>
<dbReference type="PANTHER" id="PTHR21366">
    <property type="entry name" value="GLYOXALASE FAMILY PROTEIN"/>
    <property type="match status" value="1"/>
</dbReference>
<evidence type="ECO:0000313" key="4">
    <source>
        <dbReference type="Proteomes" id="UP000247152"/>
    </source>
</evidence>
<accession>A0A317TZK3</accession>
<evidence type="ECO:0000313" key="3">
    <source>
        <dbReference type="EMBL" id="RUR25414.1"/>
    </source>
</evidence>
<sequence>MKFGYTIIYVNDVKASLAFFSEAFNIKTRFFHEAGYGELETGETTLAFASHHLGANNLPDGYVAADSSSQPLGMEIALVTESVQRAHEQAVAAGAQSIQEPIKKPWGQLVSYVRCPDGTLVELCSPLS</sequence>
<evidence type="ECO:0000313" key="2">
    <source>
        <dbReference type="EMBL" id="PWY55164.1"/>
    </source>
</evidence>
<dbReference type="AlphaFoldDB" id="A0A317TZK3"/>
<dbReference type="Pfam" id="PF00903">
    <property type="entry name" value="Glyoxalase"/>
    <property type="match status" value="1"/>
</dbReference>
<protein>
    <submittedName>
        <fullName evidence="2">Glyoxalase</fullName>
    </submittedName>
    <submittedName>
        <fullName evidence="3">VOC family protein</fullName>
    </submittedName>
</protein>
<dbReference type="EMBL" id="RZGX01000003">
    <property type="protein sequence ID" value="RUR25414.1"/>
    <property type="molecule type" value="Genomic_DNA"/>
</dbReference>
<dbReference type="InterPro" id="IPR004360">
    <property type="entry name" value="Glyas_Fos-R_dOase_dom"/>
</dbReference>
<comment type="caution">
    <text evidence="2">The sequence shown here is derived from an EMBL/GenBank/DDBJ whole genome shotgun (WGS) entry which is preliminary data.</text>
</comment>
<feature type="domain" description="VOC" evidence="1">
    <location>
        <begin position="2"/>
        <end position="126"/>
    </location>
</feature>
<dbReference type="PANTHER" id="PTHR21366:SF22">
    <property type="entry name" value="VOC DOMAIN-CONTAINING PROTEIN"/>
    <property type="match status" value="1"/>
</dbReference>
<gene>
    <name evidence="2" type="ORF">DGG96_13365</name>
    <name evidence="3" type="ORF">ELY20_02865</name>
</gene>
<evidence type="ECO:0000313" key="5">
    <source>
        <dbReference type="Proteomes" id="UP000287374"/>
    </source>
</evidence>
<dbReference type="SUPFAM" id="SSF54593">
    <property type="entry name" value="Glyoxalase/Bleomycin resistance protein/Dihydroxybiphenyl dioxygenase"/>
    <property type="match status" value="1"/>
</dbReference>
<name>A0A317TZK3_9GAMM</name>
<dbReference type="EMBL" id="QHJG01000021">
    <property type="protein sequence ID" value="PWY55164.1"/>
    <property type="molecule type" value="Genomic_DNA"/>
</dbReference>
<proteinExistence type="predicted"/>
<dbReference type="OrthoDB" id="9798430at2"/>
<reference evidence="2 4" key="1">
    <citation type="submission" date="2018-05" db="EMBL/GenBank/DDBJ databases">
        <title>Legionella qingyii sp.nov., whole genome shotgun sequence.</title>
        <authorList>
            <person name="Wu H."/>
            <person name="Zhu Q."/>
            <person name="Hu C."/>
        </authorList>
    </citation>
    <scope>NUCLEOTIDE SEQUENCE [LARGE SCALE GENOMIC DNA]</scope>
    <source>
        <strain evidence="2 4">HEB18</strain>
    </source>
</reference>
<keyword evidence="5" id="KW-1185">Reference proteome</keyword>
<dbReference type="Gene3D" id="3.10.180.10">
    <property type="entry name" value="2,3-Dihydroxybiphenyl 1,2-Dioxygenase, domain 1"/>
    <property type="match status" value="1"/>
</dbReference>
<dbReference type="Proteomes" id="UP000287374">
    <property type="component" value="Unassembled WGS sequence"/>
</dbReference>
<dbReference type="CDD" id="cd07264">
    <property type="entry name" value="VOC_like"/>
    <property type="match status" value="1"/>
</dbReference>
<dbReference type="InterPro" id="IPR050383">
    <property type="entry name" value="GlyoxalaseI/FosfomycinResist"/>
</dbReference>
<dbReference type="Proteomes" id="UP000247152">
    <property type="component" value="Unassembled WGS sequence"/>
</dbReference>
<dbReference type="InterPro" id="IPR037523">
    <property type="entry name" value="VOC_core"/>
</dbReference>
<organism evidence="2 4">
    <name type="scientific">Legionella qingyii</name>
    <dbReference type="NCBI Taxonomy" id="2184757"/>
    <lineage>
        <taxon>Bacteria</taxon>
        <taxon>Pseudomonadati</taxon>
        <taxon>Pseudomonadota</taxon>
        <taxon>Gammaproteobacteria</taxon>
        <taxon>Legionellales</taxon>
        <taxon>Legionellaceae</taxon>
        <taxon>Legionella</taxon>
    </lineage>
</organism>